<proteinExistence type="predicted"/>
<dbReference type="EMBL" id="BMAU01021402">
    <property type="protein sequence ID" value="GFY32464.1"/>
    <property type="molecule type" value="Genomic_DNA"/>
</dbReference>
<name>A0A8X7BJ94_TRICX</name>
<gene>
    <name evidence="1" type="ORF">TNCV_3559721</name>
</gene>
<accession>A0A8X7BJ94</accession>
<evidence type="ECO:0000313" key="1">
    <source>
        <dbReference type="EMBL" id="GFY32464.1"/>
    </source>
</evidence>
<keyword evidence="2" id="KW-1185">Reference proteome</keyword>
<reference evidence="1" key="1">
    <citation type="submission" date="2020-08" db="EMBL/GenBank/DDBJ databases">
        <title>Multicomponent nature underlies the extraordinary mechanical properties of spider dragline silk.</title>
        <authorList>
            <person name="Kono N."/>
            <person name="Nakamura H."/>
            <person name="Mori M."/>
            <person name="Yoshida Y."/>
            <person name="Ohtoshi R."/>
            <person name="Malay A.D."/>
            <person name="Moran D.A.P."/>
            <person name="Tomita M."/>
            <person name="Numata K."/>
            <person name="Arakawa K."/>
        </authorList>
    </citation>
    <scope>NUCLEOTIDE SEQUENCE</scope>
</reference>
<sequence>MTPHPYRTHQQQCLPIFIKADVQIVYRADQGRLERSVEWIRAAPCPPMYRQHADEHRLLDKLITVAKEPDPYYRSSSWSMPHPANYVQEHKNAPEPLRKPSGIMIYLIFLVNYG</sequence>
<comment type="caution">
    <text evidence="1">The sequence shown here is derived from an EMBL/GenBank/DDBJ whole genome shotgun (WGS) entry which is preliminary data.</text>
</comment>
<dbReference type="AlphaFoldDB" id="A0A8X7BJ94"/>
<protein>
    <submittedName>
        <fullName evidence="1">Uncharacterized protein</fullName>
    </submittedName>
</protein>
<evidence type="ECO:0000313" key="2">
    <source>
        <dbReference type="Proteomes" id="UP000887159"/>
    </source>
</evidence>
<dbReference type="Proteomes" id="UP000887159">
    <property type="component" value="Unassembled WGS sequence"/>
</dbReference>
<organism evidence="1 2">
    <name type="scientific">Trichonephila clavipes</name>
    <name type="common">Golden silk orbweaver</name>
    <name type="synonym">Nephila clavipes</name>
    <dbReference type="NCBI Taxonomy" id="2585209"/>
    <lineage>
        <taxon>Eukaryota</taxon>
        <taxon>Metazoa</taxon>
        <taxon>Ecdysozoa</taxon>
        <taxon>Arthropoda</taxon>
        <taxon>Chelicerata</taxon>
        <taxon>Arachnida</taxon>
        <taxon>Araneae</taxon>
        <taxon>Araneomorphae</taxon>
        <taxon>Entelegynae</taxon>
        <taxon>Araneoidea</taxon>
        <taxon>Nephilidae</taxon>
        <taxon>Trichonephila</taxon>
    </lineage>
</organism>